<organism evidence="1 2">
    <name type="scientific">Solibaculum intestinale</name>
    <dbReference type="NCBI Taxonomy" id="3133165"/>
    <lineage>
        <taxon>Bacteria</taxon>
        <taxon>Bacillati</taxon>
        <taxon>Bacillota</taxon>
        <taxon>Clostridia</taxon>
        <taxon>Eubacteriales</taxon>
        <taxon>Oscillospiraceae</taxon>
        <taxon>Solibaculum</taxon>
    </lineage>
</organism>
<comment type="caution">
    <text evidence="1">The sequence shown here is derived from an EMBL/GenBank/DDBJ whole genome shotgun (WGS) entry which is preliminary data.</text>
</comment>
<keyword evidence="2" id="KW-1185">Reference proteome</keyword>
<dbReference type="Proteomes" id="UP001489509">
    <property type="component" value="Unassembled WGS sequence"/>
</dbReference>
<dbReference type="EMBL" id="JBBMFD010000001">
    <property type="protein sequence ID" value="MEQ2439449.1"/>
    <property type="molecule type" value="Genomic_DNA"/>
</dbReference>
<sequence length="93" mass="10905">MTTLIAYRFTKAQEAYQAFFDEIHSLAKGEELELFDGCILMPFGMTALGLRNRLRPFLAPADRLFLCNFAEDCAGQLPQRQKNWLKEHVFWFR</sequence>
<proteinExistence type="predicted"/>
<protein>
    <submittedName>
        <fullName evidence="1">Uncharacterized protein</fullName>
    </submittedName>
</protein>
<reference evidence="1 2" key="1">
    <citation type="submission" date="2024-03" db="EMBL/GenBank/DDBJ databases">
        <title>Human intestinal bacterial collection.</title>
        <authorList>
            <person name="Pauvert C."/>
            <person name="Hitch T.C.A."/>
            <person name="Clavel T."/>
        </authorList>
    </citation>
    <scope>NUCLEOTIDE SEQUENCE [LARGE SCALE GENOMIC DNA]</scope>
    <source>
        <strain evidence="1 2">CLA-JM-H44</strain>
    </source>
</reference>
<name>A0ABV1DWK9_9FIRM</name>
<evidence type="ECO:0000313" key="1">
    <source>
        <dbReference type="EMBL" id="MEQ2439449.1"/>
    </source>
</evidence>
<evidence type="ECO:0000313" key="2">
    <source>
        <dbReference type="Proteomes" id="UP001489509"/>
    </source>
</evidence>
<gene>
    <name evidence="1" type="ORF">WMO26_01255</name>
</gene>
<accession>A0ABV1DWK9</accession>
<dbReference type="RefSeq" id="WP_349217709.1">
    <property type="nucleotide sequence ID" value="NZ_JBBMFD010000001.1"/>
</dbReference>